<dbReference type="EnsemblMetazoa" id="MESCA008185-RA">
    <property type="protein sequence ID" value="MESCA008185-PA"/>
    <property type="gene ID" value="MESCA008185"/>
</dbReference>
<proteinExistence type="predicted"/>
<accession>T1GWK8</accession>
<protein>
    <submittedName>
        <fullName evidence="1">Uncharacterized protein</fullName>
    </submittedName>
</protein>
<sequence>FCVLSDGTRSGTCTHITKCSGGHFGPNDPLSYTKCSTGFLMICCPLGFDKTLTSTEAPTTTKASTTTFEESSIHFKTGTLTISAQKQFGANDGAPLSAAEFLKATFFFLNKTFHLLLWKIYMMKRSQKMYVPQKRL</sequence>
<dbReference type="AlphaFoldDB" id="T1GWK8"/>
<dbReference type="Proteomes" id="UP000015102">
    <property type="component" value="Unassembled WGS sequence"/>
</dbReference>
<dbReference type="EMBL" id="CAQQ02120796">
    <property type="status" value="NOT_ANNOTATED_CDS"/>
    <property type="molecule type" value="Genomic_DNA"/>
</dbReference>
<reference evidence="1" key="2">
    <citation type="submission" date="2015-06" db="UniProtKB">
        <authorList>
            <consortium name="EnsemblMetazoa"/>
        </authorList>
    </citation>
    <scope>IDENTIFICATION</scope>
</reference>
<evidence type="ECO:0000313" key="2">
    <source>
        <dbReference type="Proteomes" id="UP000015102"/>
    </source>
</evidence>
<organism evidence="1 2">
    <name type="scientific">Megaselia scalaris</name>
    <name type="common">Humpbacked fly</name>
    <name type="synonym">Phora scalaris</name>
    <dbReference type="NCBI Taxonomy" id="36166"/>
    <lineage>
        <taxon>Eukaryota</taxon>
        <taxon>Metazoa</taxon>
        <taxon>Ecdysozoa</taxon>
        <taxon>Arthropoda</taxon>
        <taxon>Hexapoda</taxon>
        <taxon>Insecta</taxon>
        <taxon>Pterygota</taxon>
        <taxon>Neoptera</taxon>
        <taxon>Endopterygota</taxon>
        <taxon>Diptera</taxon>
        <taxon>Brachycera</taxon>
        <taxon>Muscomorpha</taxon>
        <taxon>Platypezoidea</taxon>
        <taxon>Phoridae</taxon>
        <taxon>Megaseliini</taxon>
        <taxon>Megaselia</taxon>
    </lineage>
</organism>
<dbReference type="HOGENOM" id="CLU_1880595_0_0_1"/>
<reference evidence="2" key="1">
    <citation type="submission" date="2013-02" db="EMBL/GenBank/DDBJ databases">
        <authorList>
            <person name="Hughes D."/>
        </authorList>
    </citation>
    <scope>NUCLEOTIDE SEQUENCE</scope>
    <source>
        <strain>Durham</strain>
        <strain evidence="2">NC isolate 2 -- Noor lab</strain>
    </source>
</reference>
<keyword evidence="2" id="KW-1185">Reference proteome</keyword>
<name>T1GWK8_MEGSC</name>
<evidence type="ECO:0000313" key="1">
    <source>
        <dbReference type="EnsemblMetazoa" id="MESCA008185-PA"/>
    </source>
</evidence>
<dbReference type="EMBL" id="CAQQ02120795">
    <property type="status" value="NOT_ANNOTATED_CDS"/>
    <property type="molecule type" value="Genomic_DNA"/>
</dbReference>
<dbReference type="EMBL" id="CAQQ02120797">
    <property type="status" value="NOT_ANNOTATED_CDS"/>
    <property type="molecule type" value="Genomic_DNA"/>
</dbReference>